<dbReference type="GO" id="GO:0008146">
    <property type="term" value="F:sulfotransferase activity"/>
    <property type="evidence" value="ECO:0007669"/>
    <property type="project" value="InterPro"/>
</dbReference>
<protein>
    <recommendedName>
        <fullName evidence="2">Sulfotransferase domain-containing protein</fullName>
    </recommendedName>
</protein>
<evidence type="ECO:0008006" key="2">
    <source>
        <dbReference type="Google" id="ProtNLM"/>
    </source>
</evidence>
<sequence length="220" mass="25514">MRGGPMRHVTIIREPVGRVISAWHYRCHNPNFDCYHVRSEFRTFRQYTLSRDGKGTALSEWVNITFDQYLRIPEYHNVQTRVFAANLAPYMLSENEMKNKKLLQESDFDRAISVLSRFAVVLVLESYSISLLMLSLNIGVDLDRDDFTHQRGDHSPIYSTAKDILSRDPYGTMILEANAWDLSLHSWASRRLCLDIRSKGLEAHPVVLKDTHICRSDLNQ</sequence>
<dbReference type="EMBL" id="HBGS01001679">
    <property type="protein sequence ID" value="CAD9370671.1"/>
    <property type="molecule type" value="Transcribed_RNA"/>
</dbReference>
<gene>
    <name evidence="1" type="ORF">DSPE1174_LOCUS888</name>
</gene>
<dbReference type="Pfam" id="PF03567">
    <property type="entry name" value="Sulfotransfer_2"/>
    <property type="match status" value="1"/>
</dbReference>
<dbReference type="AlphaFoldDB" id="A0A7S2AKP1"/>
<reference evidence="1" key="1">
    <citation type="submission" date="2021-01" db="EMBL/GenBank/DDBJ databases">
        <authorList>
            <person name="Corre E."/>
            <person name="Pelletier E."/>
            <person name="Niang G."/>
            <person name="Scheremetjew M."/>
            <person name="Finn R."/>
            <person name="Kale V."/>
            <person name="Holt S."/>
            <person name="Cochrane G."/>
            <person name="Meng A."/>
            <person name="Brown T."/>
            <person name="Cohen L."/>
        </authorList>
    </citation>
    <scope>NUCLEOTIDE SEQUENCE</scope>
    <source>
        <strain evidence="1">CCMP1381</strain>
    </source>
</reference>
<dbReference type="GO" id="GO:0016020">
    <property type="term" value="C:membrane"/>
    <property type="evidence" value="ECO:0007669"/>
    <property type="project" value="InterPro"/>
</dbReference>
<dbReference type="Gene3D" id="3.40.50.300">
    <property type="entry name" value="P-loop containing nucleotide triphosphate hydrolases"/>
    <property type="match status" value="1"/>
</dbReference>
<proteinExistence type="predicted"/>
<dbReference type="InterPro" id="IPR027417">
    <property type="entry name" value="P-loop_NTPase"/>
</dbReference>
<name>A0A7S2AKP1_9STRA</name>
<organism evidence="1">
    <name type="scientific">Octactis speculum</name>
    <dbReference type="NCBI Taxonomy" id="3111310"/>
    <lineage>
        <taxon>Eukaryota</taxon>
        <taxon>Sar</taxon>
        <taxon>Stramenopiles</taxon>
        <taxon>Ochrophyta</taxon>
        <taxon>Dictyochophyceae</taxon>
        <taxon>Dictyochales</taxon>
        <taxon>Dictyochaceae</taxon>
        <taxon>Octactis</taxon>
    </lineage>
</organism>
<accession>A0A7S2AKP1</accession>
<evidence type="ECO:0000313" key="1">
    <source>
        <dbReference type="EMBL" id="CAD9370671.1"/>
    </source>
</evidence>
<dbReference type="InterPro" id="IPR005331">
    <property type="entry name" value="Sulfotransferase"/>
</dbReference>